<feature type="region of interest" description="Disordered" evidence="1">
    <location>
        <begin position="16"/>
        <end position="35"/>
    </location>
</feature>
<dbReference type="OrthoDB" id="69656at2759"/>
<feature type="domain" description="DnaJ homologue subfamily C GRV2/DNAJC13 N-terminal" evidence="2">
    <location>
        <begin position="924"/>
        <end position="1050"/>
    </location>
</feature>
<dbReference type="GO" id="GO:2000641">
    <property type="term" value="P:regulation of early endosome to late endosome transport"/>
    <property type="evidence" value="ECO:0007669"/>
    <property type="project" value="InterPro"/>
</dbReference>
<sequence>MSEGLLYRHPSTEIRSSLRSNSSGESNTANNSKHDSDLYHNVLHARSNVAFLSEIPIEEFVTKYQVVKISWRGKYERIFALAPTRFSTIDPRDFEVTNTWSLTAVTNISLDPLDSEGFKLTLKGTKKEEELKLCCRFRSQLLSDLYRLKFQYQQRNMQPETGVQCFKWSRNGDAIDCALRVEMDGVTVLQQGRTRSKYLYTEMGHLTMLTDSQDGFAIGYTGRSRLFFSQMRAQIYHCIQETAAAIGCKIHSKSDLTVERVQEERIYYGLDNGEPFVEFSVQKVTPKYKNMQDRILALHNEVIMELDSEDNVVTFYKYIDIYGLVRESKDSAQFDIQFRNGQVRTYMAKDRDGILCAIYDVSVTCEKNPELFIGGFVNQRGLRLLPFSAVEDATETQSFFNDSSIGAWYLQRLGSVGKVGITSKSGDRGFVEIVAEFNANVSASGIHYNTSQTIIKDALRPMCAQLHYVAKIKPVPERAAVTLLQALFRISSSYYGFQEIGQADMISDAMANLLINGEEFVVFWTTLLLRRLTAHAPPSDDPTSIERCDEVESQNKEIFLSNAHLTESLITRLNDIDMYLETSNLSQRPKAGPLVMMGLLQILEGCICSRATTTGQDEFKMLVSGVAKSYSTLLKTLFRSRCASTVEACTYFPLRSLSPCGCAYSLYYNLLLGTLLLKTTIEECDPDIASNIRDKALTEGVVLRHFYQVLFDESFDQRCVSRYLVSLWMSQHDRSKQLLSRMIPFGFLHFLKQPFGTAKQIEDYDRLEREIMKMEHQEQLREYSGDERASSTTESPTQGAVTDVISDEQVADFEIYHENIMRKTLSISDVANHGKQTSGIQSRNRCVSVPDLNNPVTRSLLPGQRSTLVRNRRDSFQAPIENKQSKARMLRKLNCSVSGASAGLQHAHFINHEVFSRSSYTQTNKPRLRKRDVARNFFDVFSGKKPSFLQINESSNEKSRGTSHSCHTQENFRLLFHMLTLDHESVQIIWNKQTREELRSALYAEIKRYTHFQISSGGTETQWNYQNYAVSYPSLANETVVGGCYIRLLTHLQNKLYNFEAVTLEDDFNEFSPEQVPVRDPGAVLVALYVRILRETINAEYRNDMEMSIMCIKSMGVVAAAHARNMDVVSFDEIDHLWTLMSETVQAPILVCLLRTVRALCLHPENARRVLSNEHNLELAIQLLQLAHMTKRVAGDDAKTKKLWILESDDGKKVESISLSKLKQRRNEKLIDVTSFRVKCHDDPTCEPISTKVKLTDIAQLRWEVGLRGDLHPLQMAHDAISVLLSVAHSNSLLSSNSASPIFPPPRGKTTLWRYIRPILPILLRSNHPVLWEKVASLLKFLFSDEQPITEIFEEGVSSRSSLFSWGLFYLAFLVESSDFEAMAGVLKATHKDQAGFDETSALRNILPLGMINLLDNLSSYAFAKVFRDGKQSPQVIWSASMRKHLQTQCRIHWQDYAEVLEENAYRDWRFCAMAPVAYKELLDEVWCGGVYLGQFCEHSDFSIADPVSFMKELTKEWRIEEHRQGSIDNGQARQLLGLTNEEDVEEYDAAIQTAFKEKSRILHSSSISASEFTTKLKKLQEAYWVLSCPRPSLLSAGHDPNNVMLLLHSLIIMCKRYPEELVNYEFDAYDLLLLLLHNYCTADGLVPEGTTAAQSLEISVCAAELLYDTCVVSSFKGKLLLEQPSLINLEKALNFCVSSSVDRDATKNTERLEVLYTLLQTVTEIVASPRGQSWIAESSTLPVDLVRILWMWNHAQKEAFILSKITQQALEVISRMAQLEKNQHRLVQAGVLWQLIKLFSRYNTELDDATVQTRLHESYTLEVEGYMTVVVEARNQLAIMAVRALCRLGGLLSDESGLLTPPNLLVKQVVDALMTPSLSELMLLSSHHEFLKFFHGEFESYTLIWNSEMRHELKKFVSARASVEPTLTTNENYVDAIRFRFINLADLFCVGGLYIEMLMAYLLVIEKSSDPVSIENLGLTEKFLKELCLFIDSGQLSLPELINKDGIIERLPPYAGWKVGEEQRTTMERVTALNCLSLTASVAPMLVETSLIGNDSAIKMLLRLSYPPGNKVQQSEDAENCLVLTQQLYLPCRLHCISTLQVLSKLDSFSFAALGIGICYILVELIHICPDVGPDALEIIRNFCANGAAIKCVSEILQSGIYLEFIGWMLLVEETIIDDKFDAAEGLRIPSVMILYEMIKDSAPLCSESRQALSRFFPPAIVRTIASSPETILEYIMTDHMTPVLVWNASFRDRLRNNVANFLTIYFSSTSVTTNKKSETFTSVVDSFEIDYSDLYSAPMAGNVYLSLYMKDPTFNVHDPLHFLTCLWSEFEILFRQLAIMTSAQRLTIDREENELIESDIDMIDLVGSSIVCLLQYETCSIASVRAPMCSTALSCLMALVDPDRGGPLHFESAFVLDIIRRIVSEYPKHGDQDTSSGIVYLANRLGLFDFLLNMLDFPSSIGKVKESRIVRAEAIEILNALENDGVQGSTAHQILKKHKKWQKRYRHEPTDVVKSMLTEDPFLKLLFPEADRVMRSLV</sequence>
<keyword evidence="4" id="KW-1185">Reference proteome</keyword>
<feature type="compositionally biased region" description="Basic and acidic residues" evidence="1">
    <location>
        <begin position="777"/>
        <end position="789"/>
    </location>
</feature>
<evidence type="ECO:0000259" key="2">
    <source>
        <dbReference type="Pfam" id="PF19432"/>
    </source>
</evidence>
<protein>
    <submittedName>
        <fullName evidence="3">Endocytosis protein RME-8, contains DnaJ domain</fullName>
    </submittedName>
</protein>
<evidence type="ECO:0000313" key="4">
    <source>
        <dbReference type="Proteomes" id="UP000054928"/>
    </source>
</evidence>
<evidence type="ECO:0000256" key="1">
    <source>
        <dbReference type="SAM" id="MobiDB-lite"/>
    </source>
</evidence>
<dbReference type="Pfam" id="PF19432">
    <property type="entry name" value="RME-8_N"/>
    <property type="match status" value="3"/>
</dbReference>
<dbReference type="PANTHER" id="PTHR36983:SF2">
    <property type="entry name" value="DNAJ HOMOLOG SUBFAMILY C MEMBER 13"/>
    <property type="match status" value="1"/>
</dbReference>
<dbReference type="InterPro" id="IPR045802">
    <property type="entry name" value="GRV2/DNAJC13_N"/>
</dbReference>
<dbReference type="EMBL" id="CCYD01003042">
    <property type="protein sequence ID" value="CEG48767.1"/>
    <property type="molecule type" value="Genomic_DNA"/>
</dbReference>
<feature type="region of interest" description="Disordered" evidence="1">
    <location>
        <begin position="777"/>
        <end position="801"/>
    </location>
</feature>
<feature type="compositionally biased region" description="Low complexity" evidence="1">
    <location>
        <begin position="16"/>
        <end position="28"/>
    </location>
</feature>
<dbReference type="GO" id="GO:0010008">
    <property type="term" value="C:endosome membrane"/>
    <property type="evidence" value="ECO:0007669"/>
    <property type="project" value="TreeGrafter"/>
</dbReference>
<dbReference type="InterPro" id="IPR044978">
    <property type="entry name" value="GRV2/DNAJC13"/>
</dbReference>
<organism evidence="3 4">
    <name type="scientific">Plasmopara halstedii</name>
    <name type="common">Downy mildew of sunflower</name>
    <dbReference type="NCBI Taxonomy" id="4781"/>
    <lineage>
        <taxon>Eukaryota</taxon>
        <taxon>Sar</taxon>
        <taxon>Stramenopiles</taxon>
        <taxon>Oomycota</taxon>
        <taxon>Peronosporomycetes</taxon>
        <taxon>Peronosporales</taxon>
        <taxon>Peronosporaceae</taxon>
        <taxon>Plasmopara</taxon>
    </lineage>
</organism>
<accession>A0A0P1B229</accession>
<name>A0A0P1B229_PLAHL</name>
<feature type="domain" description="DnaJ homologue subfamily C GRV2/DNAJC13 N-terminal" evidence="2">
    <location>
        <begin position="675"/>
        <end position="784"/>
    </location>
</feature>
<dbReference type="OMA" id="PQTYSIC"/>
<feature type="compositionally biased region" description="Polar residues" evidence="1">
    <location>
        <begin position="790"/>
        <end position="800"/>
    </location>
</feature>
<dbReference type="Proteomes" id="UP000054928">
    <property type="component" value="Unassembled WGS sequence"/>
</dbReference>
<proteinExistence type="predicted"/>
<dbReference type="GO" id="GO:0007032">
    <property type="term" value="P:endosome organization"/>
    <property type="evidence" value="ECO:0007669"/>
    <property type="project" value="InterPro"/>
</dbReference>
<evidence type="ECO:0000313" key="3">
    <source>
        <dbReference type="EMBL" id="CEG48767.1"/>
    </source>
</evidence>
<feature type="domain" description="DnaJ homologue subfamily C GRV2/DNAJC13 N-terminal" evidence="2">
    <location>
        <begin position="64"/>
        <end position="647"/>
    </location>
</feature>
<dbReference type="PANTHER" id="PTHR36983">
    <property type="entry name" value="DNAJ HOMOLOG SUBFAMILY C MEMBER 13"/>
    <property type="match status" value="1"/>
</dbReference>
<dbReference type="GO" id="GO:0006898">
    <property type="term" value="P:receptor-mediated endocytosis"/>
    <property type="evidence" value="ECO:0007669"/>
    <property type="project" value="TreeGrafter"/>
</dbReference>
<dbReference type="RefSeq" id="XP_024585136.1">
    <property type="nucleotide sequence ID" value="XM_024719881.1"/>
</dbReference>
<reference evidence="4" key="1">
    <citation type="submission" date="2014-09" db="EMBL/GenBank/DDBJ databases">
        <authorList>
            <person name="Sharma Rahul"/>
            <person name="Thines Marco"/>
        </authorList>
    </citation>
    <scope>NUCLEOTIDE SEQUENCE [LARGE SCALE GENOMIC DNA]</scope>
</reference>
<dbReference type="GeneID" id="36401627"/>